<evidence type="ECO:0000313" key="13">
    <source>
        <dbReference type="EMBL" id="CAG6465129.1"/>
    </source>
</evidence>
<protein>
    <submittedName>
        <fullName evidence="13">Transmembrane emp24 domain-containing protein</fullName>
    </submittedName>
</protein>
<evidence type="ECO:0000256" key="8">
    <source>
        <dbReference type="ARBA" id="ARBA00037847"/>
    </source>
</evidence>
<evidence type="ECO:0000259" key="12">
    <source>
        <dbReference type="PROSITE" id="PS50866"/>
    </source>
</evidence>
<name>A0A8D8AWT3_CULPI</name>
<dbReference type="EMBL" id="HBUE01052372">
    <property type="protein sequence ID" value="CAG6465129.1"/>
    <property type="molecule type" value="Transcribed_RNA"/>
</dbReference>
<dbReference type="EMBL" id="HBUE01276181">
    <property type="protein sequence ID" value="CAG6566488.1"/>
    <property type="molecule type" value="Transcribed_RNA"/>
</dbReference>
<sequence>MKVLALLGTCLLLLTCLPAASYAYFITVDAHSEECFFDRAESGTKLGLMFETVEGGFLDIEVRITGPDQKVIYQGEKESSGKYTFSAYETGIYHYCFSNKMSTLTPKVVMFSMEIGEAPKGTIGAVNEGEAGHTKLEDMIKELSGTLTSIKHEQDYMHVRDRIHRSINENTNSRVVMWSVFEALVLVVMTVGQVYYLKRFFEVKRVV</sequence>
<dbReference type="GO" id="GO:0012505">
    <property type="term" value="C:endomembrane system"/>
    <property type="evidence" value="ECO:0007669"/>
    <property type="project" value="UniProtKB-SubCell"/>
</dbReference>
<evidence type="ECO:0000256" key="1">
    <source>
        <dbReference type="ARBA" id="ARBA00004479"/>
    </source>
</evidence>
<dbReference type="PANTHER" id="PTHR22811">
    <property type="entry name" value="TRANSMEMBRANE EMP24 DOMAIN-CONTAINING PROTEIN"/>
    <property type="match status" value="1"/>
</dbReference>
<feature type="domain" description="GOLD" evidence="12">
    <location>
        <begin position="33"/>
        <end position="115"/>
    </location>
</feature>
<evidence type="ECO:0000256" key="9">
    <source>
        <dbReference type="RuleBase" id="RU003827"/>
    </source>
</evidence>
<keyword evidence="4 9" id="KW-0812">Transmembrane</keyword>
<evidence type="ECO:0000256" key="4">
    <source>
        <dbReference type="ARBA" id="ARBA00022692"/>
    </source>
</evidence>
<evidence type="ECO:0000256" key="2">
    <source>
        <dbReference type="ARBA" id="ARBA00007104"/>
    </source>
</evidence>
<evidence type="ECO:0000256" key="5">
    <source>
        <dbReference type="ARBA" id="ARBA00022729"/>
    </source>
</evidence>
<keyword evidence="6 10" id="KW-1133">Transmembrane helix</keyword>
<keyword evidence="3" id="KW-0217">Developmental protein</keyword>
<feature type="chain" id="PRO_5033954256" evidence="11">
    <location>
        <begin position="24"/>
        <end position="207"/>
    </location>
</feature>
<dbReference type="EMBL" id="HBUE01170783">
    <property type="protein sequence ID" value="CAG6515000.1"/>
    <property type="molecule type" value="Transcribed_RNA"/>
</dbReference>
<dbReference type="InterPro" id="IPR015720">
    <property type="entry name" value="Emp24-like"/>
</dbReference>
<dbReference type="SUPFAM" id="SSF101576">
    <property type="entry name" value="Supernatant protein factor (SPF), C-terminal domain"/>
    <property type="match status" value="1"/>
</dbReference>
<keyword evidence="7 10" id="KW-0472">Membrane</keyword>
<evidence type="ECO:0000256" key="7">
    <source>
        <dbReference type="ARBA" id="ARBA00023136"/>
    </source>
</evidence>
<feature type="transmembrane region" description="Helical" evidence="10">
    <location>
        <begin position="175"/>
        <end position="197"/>
    </location>
</feature>
<keyword evidence="5 11" id="KW-0732">Signal</keyword>
<dbReference type="PROSITE" id="PS50866">
    <property type="entry name" value="GOLD"/>
    <property type="match status" value="1"/>
</dbReference>
<proteinExistence type="inferred from homology"/>
<dbReference type="InterPro" id="IPR036598">
    <property type="entry name" value="GOLD_dom_sf"/>
</dbReference>
<comment type="subcellular location">
    <subcellularLocation>
        <location evidence="8">Endomembrane system</location>
        <topology evidence="8">Single-pass membrane protein</topology>
    </subcellularLocation>
    <subcellularLocation>
        <location evidence="1 9">Membrane</location>
        <topology evidence="1 9">Single-pass type I membrane protein</topology>
    </subcellularLocation>
</comment>
<evidence type="ECO:0000256" key="10">
    <source>
        <dbReference type="SAM" id="Phobius"/>
    </source>
</evidence>
<feature type="signal peptide" evidence="11">
    <location>
        <begin position="1"/>
        <end position="23"/>
    </location>
</feature>
<dbReference type="AlphaFoldDB" id="A0A8D8AWT3"/>
<dbReference type="GO" id="GO:0016020">
    <property type="term" value="C:membrane"/>
    <property type="evidence" value="ECO:0007669"/>
    <property type="project" value="UniProtKB-SubCell"/>
</dbReference>
<dbReference type="InterPro" id="IPR009038">
    <property type="entry name" value="GOLD_dom"/>
</dbReference>
<comment type="similarity">
    <text evidence="2 9">Belongs to the EMP24/GP25L family.</text>
</comment>
<organism evidence="13">
    <name type="scientific">Culex pipiens</name>
    <name type="common">House mosquito</name>
    <dbReference type="NCBI Taxonomy" id="7175"/>
    <lineage>
        <taxon>Eukaryota</taxon>
        <taxon>Metazoa</taxon>
        <taxon>Ecdysozoa</taxon>
        <taxon>Arthropoda</taxon>
        <taxon>Hexapoda</taxon>
        <taxon>Insecta</taxon>
        <taxon>Pterygota</taxon>
        <taxon>Neoptera</taxon>
        <taxon>Endopterygota</taxon>
        <taxon>Diptera</taxon>
        <taxon>Nematocera</taxon>
        <taxon>Culicoidea</taxon>
        <taxon>Culicidae</taxon>
        <taxon>Culicinae</taxon>
        <taxon>Culicini</taxon>
        <taxon>Culex</taxon>
        <taxon>Culex</taxon>
    </lineage>
</organism>
<accession>A0A8D8AWT3</accession>
<dbReference type="SMART" id="SM01190">
    <property type="entry name" value="EMP24_GP25L"/>
    <property type="match status" value="1"/>
</dbReference>
<reference evidence="13" key="1">
    <citation type="submission" date="2021-05" db="EMBL/GenBank/DDBJ databases">
        <authorList>
            <person name="Alioto T."/>
            <person name="Alioto T."/>
            <person name="Gomez Garrido J."/>
        </authorList>
    </citation>
    <scope>NUCLEOTIDE SEQUENCE</scope>
</reference>
<dbReference type="Pfam" id="PF01105">
    <property type="entry name" value="EMP24_GP25L"/>
    <property type="match status" value="1"/>
</dbReference>
<evidence type="ECO:0000256" key="6">
    <source>
        <dbReference type="ARBA" id="ARBA00022989"/>
    </source>
</evidence>
<evidence type="ECO:0000256" key="11">
    <source>
        <dbReference type="SAM" id="SignalP"/>
    </source>
</evidence>
<evidence type="ECO:0000256" key="3">
    <source>
        <dbReference type="ARBA" id="ARBA00022473"/>
    </source>
</evidence>